<evidence type="ECO:0000256" key="1">
    <source>
        <dbReference type="ARBA" id="ARBA00023125"/>
    </source>
</evidence>
<evidence type="ECO:0000259" key="4">
    <source>
        <dbReference type="PROSITE" id="PS50110"/>
    </source>
</evidence>
<proteinExistence type="predicted"/>
<dbReference type="PROSITE" id="PS50110">
    <property type="entry name" value="RESPONSE_REGULATORY"/>
    <property type="match status" value="1"/>
</dbReference>
<dbReference type="Gene3D" id="1.10.10.10">
    <property type="entry name" value="Winged helix-like DNA-binding domain superfamily/Winged helix DNA-binding domain"/>
    <property type="match status" value="1"/>
</dbReference>
<dbReference type="Gene3D" id="3.40.50.2300">
    <property type="match status" value="1"/>
</dbReference>
<sequence length="227" mass="25871">MKVLIIEDDPEVVEIITLSFQVGWPEVTTITTRLGEEGIDLVETEHPGIILLDLGLPDISGFEVLRSIRLFSKIPVIIISVRNNESDVIKAFQWGADDYLIKPFRQFELLARLKAHIRRQTSVESELPFTVGIFTLYPISRKLIWDNREILLTDIESRILFHLLKNTGVIVSLTSLAETIWGDNEYFGANEAIRVHICHLREKIEENPSNPQYIITKTGIGYSMNIG</sequence>
<dbReference type="SUPFAM" id="SSF52172">
    <property type="entry name" value="CheY-like"/>
    <property type="match status" value="1"/>
</dbReference>
<dbReference type="CDD" id="cd00383">
    <property type="entry name" value="trans_reg_C"/>
    <property type="match status" value="1"/>
</dbReference>
<dbReference type="EMBL" id="JGYD01000004">
    <property type="protein sequence ID" value="KSV18854.1"/>
    <property type="molecule type" value="Genomic_DNA"/>
</dbReference>
<name>A0A0V8M518_9CHLR</name>
<dbReference type="SUPFAM" id="SSF46894">
    <property type="entry name" value="C-terminal effector domain of the bipartite response regulators"/>
    <property type="match status" value="1"/>
</dbReference>
<dbReference type="InterPro" id="IPR001789">
    <property type="entry name" value="Sig_transdc_resp-reg_receiver"/>
</dbReference>
<reference evidence="6 7" key="1">
    <citation type="journal article" date="2015" name="Sci. Rep.">
        <title>A comparative genomics and reductive dehalogenase gene transcription study of two chloroethene-respiring bacteria, Dehalococcoides mccartyi strains MB and 11a.</title>
        <authorList>
            <person name="Low A."/>
            <person name="Shen Z."/>
            <person name="Cheng D."/>
            <person name="Rogers M.J."/>
            <person name="Lee P.K."/>
            <person name="He J."/>
        </authorList>
    </citation>
    <scope>NUCLEOTIDE SEQUENCE [LARGE SCALE GENOMIC DNA]</scope>
    <source>
        <strain evidence="6 7">MB</strain>
    </source>
</reference>
<dbReference type="PANTHER" id="PTHR48111">
    <property type="entry name" value="REGULATOR OF RPOS"/>
    <property type="match status" value="1"/>
</dbReference>
<feature type="modified residue" description="4-aspartylphosphate" evidence="2">
    <location>
        <position position="53"/>
    </location>
</feature>
<dbReference type="SMART" id="SM00862">
    <property type="entry name" value="Trans_reg_C"/>
    <property type="match status" value="1"/>
</dbReference>
<dbReference type="SMART" id="SM00448">
    <property type="entry name" value="REC"/>
    <property type="match status" value="1"/>
</dbReference>
<dbReference type="InterPro" id="IPR001867">
    <property type="entry name" value="OmpR/PhoB-type_DNA-bd"/>
</dbReference>
<evidence type="ECO:0000256" key="2">
    <source>
        <dbReference type="PROSITE-ProRule" id="PRU00169"/>
    </source>
</evidence>
<keyword evidence="2" id="KW-0597">Phosphoprotein</keyword>
<dbReference type="PANTHER" id="PTHR48111:SF50">
    <property type="entry name" value="KDP OPERON TRANSCRIPTIONAL REGULATORY PROTEIN KDPE"/>
    <property type="match status" value="1"/>
</dbReference>
<dbReference type="PATRIC" id="fig|61435.5.peg.1543"/>
<feature type="domain" description="Response regulatory" evidence="4">
    <location>
        <begin position="2"/>
        <end position="117"/>
    </location>
</feature>
<feature type="domain" description="OmpR/PhoB-type" evidence="5">
    <location>
        <begin position="126"/>
        <end position="226"/>
    </location>
</feature>
<dbReference type="InterPro" id="IPR011006">
    <property type="entry name" value="CheY-like_superfamily"/>
</dbReference>
<evidence type="ECO:0000313" key="6">
    <source>
        <dbReference type="EMBL" id="KSV18854.1"/>
    </source>
</evidence>
<organism evidence="6 7">
    <name type="scientific">Dehalococcoides mccartyi</name>
    <dbReference type="NCBI Taxonomy" id="61435"/>
    <lineage>
        <taxon>Bacteria</taxon>
        <taxon>Bacillati</taxon>
        <taxon>Chloroflexota</taxon>
        <taxon>Dehalococcoidia</taxon>
        <taxon>Dehalococcoidales</taxon>
        <taxon>Dehalococcoidaceae</taxon>
        <taxon>Dehalococcoides</taxon>
    </lineage>
</organism>
<evidence type="ECO:0000313" key="7">
    <source>
        <dbReference type="Proteomes" id="UP000053577"/>
    </source>
</evidence>
<dbReference type="PROSITE" id="PS51755">
    <property type="entry name" value="OMPR_PHOB"/>
    <property type="match status" value="1"/>
</dbReference>
<gene>
    <name evidence="6" type="ORF">DA01_07860</name>
</gene>
<dbReference type="AlphaFoldDB" id="A0A0V8M518"/>
<dbReference type="OrthoDB" id="9790442at2"/>
<accession>A0A0V8M518</accession>
<dbReference type="Proteomes" id="UP000053577">
    <property type="component" value="Unassembled WGS sequence"/>
</dbReference>
<dbReference type="InterPro" id="IPR036388">
    <property type="entry name" value="WH-like_DNA-bd_sf"/>
</dbReference>
<dbReference type="InterPro" id="IPR039420">
    <property type="entry name" value="WalR-like"/>
</dbReference>
<dbReference type="GO" id="GO:0000156">
    <property type="term" value="F:phosphorelay response regulator activity"/>
    <property type="evidence" value="ECO:0007669"/>
    <property type="project" value="TreeGrafter"/>
</dbReference>
<comment type="caution">
    <text evidence="6">The sequence shown here is derived from an EMBL/GenBank/DDBJ whole genome shotgun (WGS) entry which is preliminary data.</text>
</comment>
<dbReference type="GO" id="GO:0000976">
    <property type="term" value="F:transcription cis-regulatory region binding"/>
    <property type="evidence" value="ECO:0007669"/>
    <property type="project" value="TreeGrafter"/>
</dbReference>
<dbReference type="InterPro" id="IPR016032">
    <property type="entry name" value="Sig_transdc_resp-reg_C-effctor"/>
</dbReference>
<evidence type="ECO:0000259" key="5">
    <source>
        <dbReference type="PROSITE" id="PS51755"/>
    </source>
</evidence>
<feature type="DNA-binding region" description="OmpR/PhoB-type" evidence="3">
    <location>
        <begin position="126"/>
        <end position="226"/>
    </location>
</feature>
<dbReference type="GO" id="GO:0005829">
    <property type="term" value="C:cytosol"/>
    <property type="evidence" value="ECO:0007669"/>
    <property type="project" value="TreeGrafter"/>
</dbReference>
<dbReference type="GO" id="GO:0006355">
    <property type="term" value="P:regulation of DNA-templated transcription"/>
    <property type="evidence" value="ECO:0007669"/>
    <property type="project" value="InterPro"/>
</dbReference>
<keyword evidence="1 3" id="KW-0238">DNA-binding</keyword>
<evidence type="ECO:0000256" key="3">
    <source>
        <dbReference type="PROSITE-ProRule" id="PRU01091"/>
    </source>
</evidence>
<dbReference type="RefSeq" id="WP_058292025.1">
    <property type="nucleotide sequence ID" value="NZ_JGYD01000004.1"/>
</dbReference>
<dbReference type="GO" id="GO:0032993">
    <property type="term" value="C:protein-DNA complex"/>
    <property type="evidence" value="ECO:0007669"/>
    <property type="project" value="TreeGrafter"/>
</dbReference>
<dbReference type="Gene3D" id="6.10.250.690">
    <property type="match status" value="1"/>
</dbReference>
<dbReference type="Pfam" id="PF00486">
    <property type="entry name" value="Trans_reg_C"/>
    <property type="match status" value="1"/>
</dbReference>
<protein>
    <submittedName>
        <fullName evidence="6">Chemotaxis protein CheY</fullName>
    </submittedName>
</protein>
<dbReference type="Pfam" id="PF00072">
    <property type="entry name" value="Response_reg"/>
    <property type="match status" value="1"/>
</dbReference>